<dbReference type="RefSeq" id="WP_204131482.1">
    <property type="nucleotide sequence ID" value="NZ_JAFDVD010000012.1"/>
</dbReference>
<dbReference type="PANTHER" id="PTHR30212">
    <property type="entry name" value="PROTEIN YIIM"/>
    <property type="match status" value="1"/>
</dbReference>
<dbReference type="EMBL" id="JAFDVD010000012">
    <property type="protein sequence ID" value="MBM6401019.1"/>
    <property type="molecule type" value="Genomic_DNA"/>
</dbReference>
<dbReference type="PROSITE" id="PS51340">
    <property type="entry name" value="MOSC"/>
    <property type="match status" value="1"/>
</dbReference>
<feature type="region of interest" description="Disordered" evidence="1">
    <location>
        <begin position="30"/>
        <end position="49"/>
    </location>
</feature>
<dbReference type="InterPro" id="IPR005302">
    <property type="entry name" value="MoCF_Sase_C"/>
</dbReference>
<dbReference type="InterPro" id="IPR011037">
    <property type="entry name" value="Pyrv_Knase-like_insert_dom_sf"/>
</dbReference>
<dbReference type="Proteomes" id="UP001430172">
    <property type="component" value="Unassembled WGS sequence"/>
</dbReference>
<gene>
    <name evidence="3" type="ORF">JQN70_11520</name>
</gene>
<keyword evidence="4" id="KW-1185">Reference proteome</keyword>
<proteinExistence type="predicted"/>
<dbReference type="Pfam" id="PF03473">
    <property type="entry name" value="MOSC"/>
    <property type="match status" value="1"/>
</dbReference>
<protein>
    <submittedName>
        <fullName evidence="3">MOSC domain-containing protein</fullName>
    </submittedName>
</protein>
<dbReference type="Gene3D" id="2.40.33.20">
    <property type="entry name" value="PK beta-barrel domain-like"/>
    <property type="match status" value="1"/>
</dbReference>
<dbReference type="InterPro" id="IPR052353">
    <property type="entry name" value="Benzoxazolinone_Detox_Enz"/>
</dbReference>
<sequence>MGAQVRSVNVGAGRTGIGVKGRRTGIDKRPVGSVEVRDPGPKGTGLGSGVVGDDVLNGRHHGGSRQALYAVAREELDHWSRELGRELPDGCFGENLTTEGLDVDAALVGERWRVGETLLEVTGPRVPCANFAAWMGEKGWVKRFVAHGRSGAYLAVVEPGTIRPGDGVEVVHRPGHGLAVPVVLAAWFGDVAAARAALDSGALEGPDLAELERVVARRRTP</sequence>
<evidence type="ECO:0000313" key="3">
    <source>
        <dbReference type="EMBL" id="MBM6401019.1"/>
    </source>
</evidence>
<evidence type="ECO:0000256" key="1">
    <source>
        <dbReference type="SAM" id="MobiDB-lite"/>
    </source>
</evidence>
<dbReference type="PANTHER" id="PTHR30212:SF2">
    <property type="entry name" value="PROTEIN YIIM"/>
    <property type="match status" value="1"/>
</dbReference>
<feature type="compositionally biased region" description="Basic and acidic residues" evidence="1">
    <location>
        <begin position="30"/>
        <end position="40"/>
    </location>
</feature>
<name>A0ABS2CPN5_9MICO</name>
<feature type="domain" description="MOSC" evidence="2">
    <location>
        <begin position="34"/>
        <end position="171"/>
    </location>
</feature>
<dbReference type="SUPFAM" id="SSF50800">
    <property type="entry name" value="PK beta-barrel domain-like"/>
    <property type="match status" value="1"/>
</dbReference>
<comment type="caution">
    <text evidence="3">The sequence shown here is derived from an EMBL/GenBank/DDBJ whole genome shotgun (WGS) entry which is preliminary data.</text>
</comment>
<reference evidence="3" key="1">
    <citation type="submission" date="2021-02" db="EMBL/GenBank/DDBJ databases">
        <title>Phycicoccus sp. MQZ13P-5T, whole genome shotgun sequence.</title>
        <authorList>
            <person name="Tuo L."/>
        </authorList>
    </citation>
    <scope>NUCLEOTIDE SEQUENCE</scope>
    <source>
        <strain evidence="3">MQZ13P-5</strain>
    </source>
</reference>
<evidence type="ECO:0000259" key="2">
    <source>
        <dbReference type="PROSITE" id="PS51340"/>
    </source>
</evidence>
<accession>A0ABS2CPN5</accession>
<evidence type="ECO:0000313" key="4">
    <source>
        <dbReference type="Proteomes" id="UP001430172"/>
    </source>
</evidence>
<organism evidence="3 4">
    <name type="scientific">Phycicoccus sonneratiae</name>
    <dbReference type="NCBI Taxonomy" id="2807628"/>
    <lineage>
        <taxon>Bacteria</taxon>
        <taxon>Bacillati</taxon>
        <taxon>Actinomycetota</taxon>
        <taxon>Actinomycetes</taxon>
        <taxon>Micrococcales</taxon>
        <taxon>Intrasporangiaceae</taxon>
        <taxon>Phycicoccus</taxon>
    </lineage>
</organism>